<evidence type="ECO:0000256" key="1">
    <source>
        <dbReference type="ARBA" id="ARBA00023157"/>
    </source>
</evidence>
<evidence type="ECO:0000313" key="3">
    <source>
        <dbReference type="EMBL" id="AQS55739.1"/>
    </source>
</evidence>
<dbReference type="AlphaFoldDB" id="A0A1U9K6P6"/>
<name>A0A1U9K6P6_9BACL</name>
<dbReference type="Proteomes" id="UP000188603">
    <property type="component" value="Chromosome"/>
</dbReference>
<proteinExistence type="predicted"/>
<dbReference type="PROSITE" id="PS51352">
    <property type="entry name" value="THIOREDOXIN_2"/>
    <property type="match status" value="1"/>
</dbReference>
<dbReference type="SUPFAM" id="SSF52833">
    <property type="entry name" value="Thioredoxin-like"/>
    <property type="match status" value="1"/>
</dbReference>
<gene>
    <name evidence="3" type="ORF">B0W44_07970</name>
</gene>
<sequence length="175" mass="19642">MRGRVIRIVVLILLAAGFGYAAITLGINSTAAEIGDPAPDFTLEDMDGNKVTLAEYKGQFVILNFFASWCPPCRKEAPELQKFQEQYGDQAKLLILSRAEPKATVQEFINEFGSTSTYLLDYNDSMARPYGVVGQPETFFIDEEGIIRYHHIGEMDMAFMVQTTNQFIETPLKGR</sequence>
<dbReference type="GO" id="GO:0016209">
    <property type="term" value="F:antioxidant activity"/>
    <property type="evidence" value="ECO:0007669"/>
    <property type="project" value="InterPro"/>
</dbReference>
<dbReference type="PROSITE" id="PS00194">
    <property type="entry name" value="THIOREDOXIN_1"/>
    <property type="match status" value="1"/>
</dbReference>
<dbReference type="InterPro" id="IPR036249">
    <property type="entry name" value="Thioredoxin-like_sf"/>
</dbReference>
<accession>A0A1U9K6P6</accession>
<dbReference type="InterPro" id="IPR017937">
    <property type="entry name" value="Thioredoxin_CS"/>
</dbReference>
<keyword evidence="1" id="KW-1015">Disulfide bond</keyword>
<dbReference type="STRING" id="1471761.B0W44_07970"/>
<dbReference type="Pfam" id="PF00578">
    <property type="entry name" value="AhpC-TSA"/>
    <property type="match status" value="1"/>
</dbReference>
<dbReference type="PANTHER" id="PTHR42852:SF13">
    <property type="entry name" value="PROTEIN DIPZ"/>
    <property type="match status" value="1"/>
</dbReference>
<dbReference type="InterPro" id="IPR013766">
    <property type="entry name" value="Thioredoxin_domain"/>
</dbReference>
<dbReference type="PANTHER" id="PTHR42852">
    <property type="entry name" value="THIOL:DISULFIDE INTERCHANGE PROTEIN DSBE"/>
    <property type="match status" value="1"/>
</dbReference>
<dbReference type="GO" id="GO:0016491">
    <property type="term" value="F:oxidoreductase activity"/>
    <property type="evidence" value="ECO:0007669"/>
    <property type="project" value="InterPro"/>
</dbReference>
<evidence type="ECO:0000259" key="2">
    <source>
        <dbReference type="PROSITE" id="PS51352"/>
    </source>
</evidence>
<dbReference type="Gene3D" id="3.40.30.10">
    <property type="entry name" value="Glutaredoxin"/>
    <property type="match status" value="1"/>
</dbReference>
<protein>
    <recommendedName>
        <fullName evidence="2">Thioredoxin domain-containing protein</fullName>
    </recommendedName>
</protein>
<dbReference type="KEGG" id="ntr:B0W44_07970"/>
<dbReference type="EMBL" id="CP019699">
    <property type="protein sequence ID" value="AQS55739.1"/>
    <property type="molecule type" value="Genomic_DNA"/>
</dbReference>
<keyword evidence="4" id="KW-1185">Reference proteome</keyword>
<dbReference type="InterPro" id="IPR050553">
    <property type="entry name" value="Thioredoxin_ResA/DsbE_sf"/>
</dbReference>
<organism evidence="3 4">
    <name type="scientific">Novibacillus thermophilus</name>
    <dbReference type="NCBI Taxonomy" id="1471761"/>
    <lineage>
        <taxon>Bacteria</taxon>
        <taxon>Bacillati</taxon>
        <taxon>Bacillota</taxon>
        <taxon>Bacilli</taxon>
        <taxon>Bacillales</taxon>
        <taxon>Thermoactinomycetaceae</taxon>
        <taxon>Novibacillus</taxon>
    </lineage>
</organism>
<evidence type="ECO:0000313" key="4">
    <source>
        <dbReference type="Proteomes" id="UP000188603"/>
    </source>
</evidence>
<dbReference type="RefSeq" id="WP_077719603.1">
    <property type="nucleotide sequence ID" value="NZ_CP019699.1"/>
</dbReference>
<dbReference type="CDD" id="cd02966">
    <property type="entry name" value="TlpA_like_family"/>
    <property type="match status" value="1"/>
</dbReference>
<dbReference type="InterPro" id="IPR000866">
    <property type="entry name" value="AhpC/TSA"/>
</dbReference>
<feature type="domain" description="Thioredoxin" evidence="2">
    <location>
        <begin position="32"/>
        <end position="169"/>
    </location>
</feature>
<dbReference type="OrthoDB" id="25753at2"/>
<reference evidence="3 4" key="1">
    <citation type="journal article" date="2015" name="Int. J. Syst. Evol. Microbiol.">
        <title>Novibacillus thermophilus gen. nov., sp. nov., a Gram-staining-negative and moderately thermophilic member of the family Thermoactinomycetaceae.</title>
        <authorList>
            <person name="Yang G."/>
            <person name="Chen J."/>
            <person name="Zhou S."/>
        </authorList>
    </citation>
    <scope>NUCLEOTIDE SEQUENCE [LARGE SCALE GENOMIC DNA]</scope>
    <source>
        <strain evidence="3 4">SG-1</strain>
    </source>
</reference>